<dbReference type="InterPro" id="IPR011935">
    <property type="entry name" value="CHP02231"/>
</dbReference>
<sequence length="586" mass="65907">MAETVSTMNNTPPSTTIVQINVKQECPVQYVTVYNDRAELTRLVRYHFDNEGTYDLVLQGLSPCVDLTSFHVSGGTGKACTILEVSYQTRYEDPSAPLSDTTPLDQLQTQLDVVQADVDEHAQELDRLKKQRTWLDGRASKLMNQEGHMSTSDLETMEQFLNFYHKMLSKIDKETTQEQRQLKELNSRRDALTAKINEHGLQATTNRRIEQREVTITVHVASSKTDVALEVSYLISNCSWSASYDIRVDSEEGRQPKTQLTYYGIIVNKSQEDWSDTQFSLSTSTPSLGGAAPKLATLKVNCRQYHGVPQRSMSSVPGSIPTIGASFSRTSRKLSNVREQTSLISSASFYNDDEDTSQSIVNVLGSKAEMSFSSTSFTIPRRSTINADGKPHKLTIGVLDLVSTFSYTIVPKLSLHAYLKASTLNTSDKYLLAGPASIFMNNNFVTHSSIDNVCIGDTFDLPLGIDSSIKVEYKPVKKTSDTQGIISKIHLKTVRHETHVTNTKTNEIVVFIYDQLPLSSDEKIKVNLIQPDLRRKDNNSLYIITLKDTNNLEWKCVLPSRGECRLPFEYTVEWPFDKQVEFQEEL</sequence>
<dbReference type="EMBL" id="CAJNOH010000175">
    <property type="protein sequence ID" value="CAF0927016.1"/>
    <property type="molecule type" value="Genomic_DNA"/>
</dbReference>
<evidence type="ECO:0000259" key="3">
    <source>
        <dbReference type="Pfam" id="PF13600"/>
    </source>
</evidence>
<organism evidence="4 6">
    <name type="scientific">Rotaria sordida</name>
    <dbReference type="NCBI Taxonomy" id="392033"/>
    <lineage>
        <taxon>Eukaryota</taxon>
        <taxon>Metazoa</taxon>
        <taxon>Spiralia</taxon>
        <taxon>Gnathifera</taxon>
        <taxon>Rotifera</taxon>
        <taxon>Eurotatoria</taxon>
        <taxon>Bdelloidea</taxon>
        <taxon>Philodinida</taxon>
        <taxon>Philodinidae</taxon>
        <taxon>Rotaria</taxon>
    </lineage>
</organism>
<comment type="caution">
    <text evidence="4">The sequence shown here is derived from an EMBL/GenBank/DDBJ whole genome shotgun (WGS) entry which is preliminary data.</text>
</comment>
<dbReference type="NCBIfam" id="TIGR02231">
    <property type="entry name" value="mucoidy inhibitor MuiA family protein"/>
    <property type="match status" value="1"/>
</dbReference>
<evidence type="ECO:0000256" key="1">
    <source>
        <dbReference type="SAM" id="Coils"/>
    </source>
</evidence>
<dbReference type="AlphaFoldDB" id="A0A814BF29"/>
<evidence type="ECO:0000259" key="2">
    <source>
        <dbReference type="Pfam" id="PF13598"/>
    </source>
</evidence>
<dbReference type="Pfam" id="PF13600">
    <property type="entry name" value="DUF4140"/>
    <property type="match status" value="1"/>
</dbReference>
<dbReference type="InterPro" id="IPR037291">
    <property type="entry name" value="DUF4139"/>
</dbReference>
<keyword evidence="7" id="KW-1185">Reference proteome</keyword>
<proteinExistence type="predicted"/>
<gene>
    <name evidence="5" type="ORF">JXQ802_LOCUS13071</name>
    <name evidence="4" type="ORF">PYM288_LOCUS10846</name>
</gene>
<dbReference type="Pfam" id="PF13598">
    <property type="entry name" value="DUF4139"/>
    <property type="match status" value="1"/>
</dbReference>
<dbReference type="Proteomes" id="UP000663870">
    <property type="component" value="Unassembled WGS sequence"/>
</dbReference>
<dbReference type="EMBL" id="CAJNOL010000276">
    <property type="protein sequence ID" value="CAF0978902.1"/>
    <property type="molecule type" value="Genomic_DNA"/>
</dbReference>
<dbReference type="PANTHER" id="PTHR31005">
    <property type="entry name" value="DUF4139 DOMAIN-CONTAINING PROTEIN"/>
    <property type="match status" value="1"/>
</dbReference>
<name>A0A814BF29_9BILA</name>
<evidence type="ECO:0000313" key="4">
    <source>
        <dbReference type="EMBL" id="CAF0927016.1"/>
    </source>
</evidence>
<dbReference type="Proteomes" id="UP000663854">
    <property type="component" value="Unassembled WGS sequence"/>
</dbReference>
<feature type="domain" description="DUF4140" evidence="3">
    <location>
        <begin position="31"/>
        <end position="133"/>
    </location>
</feature>
<evidence type="ECO:0000313" key="5">
    <source>
        <dbReference type="EMBL" id="CAF0978902.1"/>
    </source>
</evidence>
<evidence type="ECO:0000313" key="7">
    <source>
        <dbReference type="Proteomes" id="UP000663870"/>
    </source>
</evidence>
<protein>
    <recommendedName>
        <fullName evidence="8">Mucoidy inhibitor A</fullName>
    </recommendedName>
</protein>
<evidence type="ECO:0008006" key="8">
    <source>
        <dbReference type="Google" id="ProtNLM"/>
    </source>
</evidence>
<feature type="coiled-coil region" evidence="1">
    <location>
        <begin position="168"/>
        <end position="202"/>
    </location>
</feature>
<evidence type="ECO:0000313" key="6">
    <source>
        <dbReference type="Proteomes" id="UP000663854"/>
    </source>
</evidence>
<dbReference type="InterPro" id="IPR025554">
    <property type="entry name" value="DUF4140"/>
</dbReference>
<accession>A0A814BF29</accession>
<reference evidence="4" key="1">
    <citation type="submission" date="2021-02" db="EMBL/GenBank/DDBJ databases">
        <authorList>
            <person name="Nowell W R."/>
        </authorList>
    </citation>
    <scope>NUCLEOTIDE SEQUENCE</scope>
</reference>
<dbReference type="PANTHER" id="PTHR31005:SF8">
    <property type="entry name" value="DUF4139 DOMAIN-CONTAINING PROTEIN"/>
    <property type="match status" value="1"/>
</dbReference>
<keyword evidence="1" id="KW-0175">Coiled coil</keyword>
<feature type="coiled-coil region" evidence="1">
    <location>
        <begin position="104"/>
        <end position="131"/>
    </location>
</feature>
<feature type="domain" description="DUF4139" evidence="2">
    <location>
        <begin position="229"/>
        <end position="575"/>
    </location>
</feature>